<feature type="signal peptide" evidence="1">
    <location>
        <begin position="1"/>
        <end position="20"/>
    </location>
</feature>
<evidence type="ECO:0000313" key="2">
    <source>
        <dbReference type="EMBL" id="CBX94144.1"/>
    </source>
</evidence>
<reference evidence="3" key="1">
    <citation type="journal article" date="2011" name="Nat. Commun.">
        <title>Effector diversification within compartments of the Leptosphaeria maculans genome affected by Repeat-Induced Point mutations.</title>
        <authorList>
            <person name="Rouxel T."/>
            <person name="Grandaubert J."/>
            <person name="Hane J.K."/>
            <person name="Hoede C."/>
            <person name="van de Wouw A.P."/>
            <person name="Couloux A."/>
            <person name="Dominguez V."/>
            <person name="Anthouard V."/>
            <person name="Bally P."/>
            <person name="Bourras S."/>
            <person name="Cozijnsen A.J."/>
            <person name="Ciuffetti L.M."/>
            <person name="Degrave A."/>
            <person name="Dilmaghani A."/>
            <person name="Duret L."/>
            <person name="Fudal I."/>
            <person name="Goodwin S.B."/>
            <person name="Gout L."/>
            <person name="Glaser N."/>
            <person name="Linglin J."/>
            <person name="Kema G.H.J."/>
            <person name="Lapalu N."/>
            <person name="Lawrence C.B."/>
            <person name="May K."/>
            <person name="Meyer M."/>
            <person name="Ollivier B."/>
            <person name="Poulain J."/>
            <person name="Schoch C.L."/>
            <person name="Simon A."/>
            <person name="Spatafora J.W."/>
            <person name="Stachowiak A."/>
            <person name="Turgeon B.G."/>
            <person name="Tyler B.M."/>
            <person name="Vincent D."/>
            <person name="Weissenbach J."/>
            <person name="Amselem J."/>
            <person name="Quesneville H."/>
            <person name="Oliver R.P."/>
            <person name="Wincker P."/>
            <person name="Balesdent M.-H."/>
            <person name="Howlett B.J."/>
        </authorList>
    </citation>
    <scope>NUCLEOTIDE SEQUENCE [LARGE SCALE GENOMIC DNA]</scope>
    <source>
        <strain evidence="3">JN3 / isolate v23.1.3 / race Av1-4-5-6-7-8</strain>
    </source>
</reference>
<dbReference type="EMBL" id="FP929116">
    <property type="protein sequence ID" value="CBX94144.1"/>
    <property type="molecule type" value="Genomic_DNA"/>
</dbReference>
<evidence type="ECO:0000256" key="1">
    <source>
        <dbReference type="SAM" id="SignalP"/>
    </source>
</evidence>
<dbReference type="AlphaFoldDB" id="E4ZRF0"/>
<protein>
    <submittedName>
        <fullName evidence="2">Predicted protein</fullName>
    </submittedName>
</protein>
<gene>
    <name evidence="2" type="ORF">LEMA_uP038180.1</name>
</gene>
<keyword evidence="1" id="KW-0732">Signal</keyword>
<evidence type="ECO:0000313" key="3">
    <source>
        <dbReference type="Proteomes" id="UP000002668"/>
    </source>
</evidence>
<proteinExistence type="predicted"/>
<dbReference type="Proteomes" id="UP000002668">
    <property type="component" value="Genome"/>
</dbReference>
<keyword evidence="3" id="KW-1185">Reference proteome</keyword>
<sequence length="51" mass="5528">MIFSKTLLSCLALAVGIAQALLRNRDCANCGLMRAIHQSIEPQVNIAMQAQ</sequence>
<dbReference type="InParanoid" id="E4ZRF0"/>
<feature type="chain" id="PRO_5003194772" evidence="1">
    <location>
        <begin position="21"/>
        <end position="51"/>
    </location>
</feature>
<dbReference type="VEuPathDB" id="FungiDB:LEMA_uP038180.1"/>
<dbReference type="HOGENOM" id="CLU_3106832_0_0_1"/>
<organism evidence="3">
    <name type="scientific">Leptosphaeria maculans (strain JN3 / isolate v23.1.3 / race Av1-4-5-6-7-8)</name>
    <name type="common">Blackleg fungus</name>
    <name type="synonym">Phoma lingam</name>
    <dbReference type="NCBI Taxonomy" id="985895"/>
    <lineage>
        <taxon>Eukaryota</taxon>
        <taxon>Fungi</taxon>
        <taxon>Dikarya</taxon>
        <taxon>Ascomycota</taxon>
        <taxon>Pezizomycotina</taxon>
        <taxon>Dothideomycetes</taxon>
        <taxon>Pleosporomycetidae</taxon>
        <taxon>Pleosporales</taxon>
        <taxon>Pleosporineae</taxon>
        <taxon>Leptosphaeriaceae</taxon>
        <taxon>Plenodomus</taxon>
        <taxon>Plenodomus lingam/Leptosphaeria maculans species complex</taxon>
    </lineage>
</organism>
<name>E4ZRF0_LEPMJ</name>
<accession>E4ZRF0</accession>